<feature type="compositionally biased region" description="Basic and acidic residues" evidence="12">
    <location>
        <begin position="260"/>
        <end position="274"/>
    </location>
</feature>
<evidence type="ECO:0000256" key="4">
    <source>
        <dbReference type="ARBA" id="ARBA00007721"/>
    </source>
</evidence>
<dbReference type="OrthoDB" id="10262475at2759"/>
<dbReference type="PANTHER" id="PTHR10132">
    <property type="entry name" value="ALPHA-/EPSILON-SARCOGLYCAN FAMILY MEMBER"/>
    <property type="match status" value="1"/>
</dbReference>
<evidence type="ECO:0000256" key="9">
    <source>
        <dbReference type="ARBA" id="ARBA00023136"/>
    </source>
</evidence>
<evidence type="ECO:0000313" key="16">
    <source>
        <dbReference type="Proteomes" id="UP001152747"/>
    </source>
</evidence>
<gene>
    <name evidence="15" type="ORF">CAMP_LOCUS16558</name>
</gene>
<evidence type="ECO:0000313" key="15">
    <source>
        <dbReference type="EMBL" id="CAI5453921.1"/>
    </source>
</evidence>
<keyword evidence="6" id="KW-0963">Cytoplasm</keyword>
<dbReference type="GO" id="GO:0005856">
    <property type="term" value="C:cytoskeleton"/>
    <property type="evidence" value="ECO:0007669"/>
    <property type="project" value="UniProtKB-SubCell"/>
</dbReference>
<keyword evidence="8 13" id="KW-1133">Transmembrane helix</keyword>
<dbReference type="SMART" id="SM00736">
    <property type="entry name" value="CADG"/>
    <property type="match status" value="1"/>
</dbReference>
<dbReference type="InterPro" id="IPR008908">
    <property type="entry name" value="Sarcoglycan_alpha/epsilon"/>
</dbReference>
<evidence type="ECO:0000256" key="13">
    <source>
        <dbReference type="SAM" id="Phobius"/>
    </source>
</evidence>
<keyword evidence="9 13" id="KW-0472">Membrane</keyword>
<dbReference type="InterPro" id="IPR048346">
    <property type="entry name" value="Sarcoglycan_N"/>
</dbReference>
<dbReference type="EMBL" id="CANHGI010000006">
    <property type="protein sequence ID" value="CAI5453921.1"/>
    <property type="molecule type" value="Genomic_DNA"/>
</dbReference>
<evidence type="ECO:0000256" key="7">
    <source>
        <dbReference type="ARBA" id="ARBA00022692"/>
    </source>
</evidence>
<dbReference type="Proteomes" id="UP001152747">
    <property type="component" value="Unassembled WGS sequence"/>
</dbReference>
<evidence type="ECO:0000256" key="5">
    <source>
        <dbReference type="ARBA" id="ARBA00022475"/>
    </source>
</evidence>
<dbReference type="AlphaFoldDB" id="A0A9P1IZI1"/>
<dbReference type="GO" id="GO:0005509">
    <property type="term" value="F:calcium ion binding"/>
    <property type="evidence" value="ECO:0007669"/>
    <property type="project" value="InterPro"/>
</dbReference>
<proteinExistence type="inferred from homology"/>
<dbReference type="PANTHER" id="PTHR10132:SF14">
    <property type="entry name" value="SARCOGLYCAN ALPHA, ISOFORM C"/>
    <property type="match status" value="1"/>
</dbReference>
<evidence type="ECO:0000256" key="2">
    <source>
        <dbReference type="ARBA" id="ARBA00004245"/>
    </source>
</evidence>
<organism evidence="15 16">
    <name type="scientific">Caenorhabditis angaria</name>
    <dbReference type="NCBI Taxonomy" id="860376"/>
    <lineage>
        <taxon>Eukaryota</taxon>
        <taxon>Metazoa</taxon>
        <taxon>Ecdysozoa</taxon>
        <taxon>Nematoda</taxon>
        <taxon>Chromadorea</taxon>
        <taxon>Rhabditida</taxon>
        <taxon>Rhabditina</taxon>
        <taxon>Rhabditomorpha</taxon>
        <taxon>Rhabditoidea</taxon>
        <taxon>Rhabditidae</taxon>
        <taxon>Peloderinae</taxon>
        <taxon>Caenorhabditis</taxon>
    </lineage>
</organism>
<keyword evidence="7 13" id="KW-0812">Transmembrane</keyword>
<feature type="transmembrane region" description="Helical" evidence="13">
    <location>
        <begin position="295"/>
        <end position="316"/>
    </location>
</feature>
<dbReference type="InterPro" id="IPR015919">
    <property type="entry name" value="Cadherin-like_sf"/>
</dbReference>
<reference evidence="15" key="1">
    <citation type="submission" date="2022-11" db="EMBL/GenBank/DDBJ databases">
        <authorList>
            <person name="Kikuchi T."/>
        </authorList>
    </citation>
    <scope>NUCLEOTIDE SEQUENCE</scope>
    <source>
        <strain evidence="15">PS1010</strain>
    </source>
</reference>
<feature type="region of interest" description="Disordered" evidence="12">
    <location>
        <begin position="427"/>
        <end position="447"/>
    </location>
</feature>
<feature type="domain" description="Dystroglycan-type cadherin-like" evidence="14">
    <location>
        <begin position="17"/>
        <end position="120"/>
    </location>
</feature>
<feature type="region of interest" description="Disordered" evidence="12">
    <location>
        <begin position="257"/>
        <end position="278"/>
    </location>
</feature>
<comment type="caution">
    <text evidence="15">The sequence shown here is derived from an EMBL/GenBank/DDBJ whole genome shotgun (WGS) entry which is preliminary data.</text>
</comment>
<keyword evidence="11" id="KW-0206">Cytoskeleton</keyword>
<evidence type="ECO:0000256" key="12">
    <source>
        <dbReference type="SAM" id="MobiDB-lite"/>
    </source>
</evidence>
<evidence type="ECO:0000259" key="14">
    <source>
        <dbReference type="SMART" id="SM00736"/>
    </source>
</evidence>
<comment type="function">
    <text evidence="1">Component of the sarcoglycan complex, a subcomplex of the dystrophin-glycoprotein complex which forms a link between the F-actin cytoskeleton and the extracellular matrix.</text>
</comment>
<keyword evidence="10" id="KW-0325">Glycoprotein</keyword>
<keyword evidence="16" id="KW-1185">Reference proteome</keyword>
<evidence type="ECO:0000256" key="8">
    <source>
        <dbReference type="ARBA" id="ARBA00022989"/>
    </source>
</evidence>
<comment type="similarity">
    <text evidence="4">Belongs to the sarcoglycan alpha/epsilon family.</text>
</comment>
<dbReference type="GO" id="GO:0042383">
    <property type="term" value="C:sarcolemma"/>
    <property type="evidence" value="ECO:0007669"/>
    <property type="project" value="UniProtKB-SubCell"/>
</dbReference>
<protein>
    <recommendedName>
        <fullName evidence="14">Dystroglycan-type cadherin-like domain-containing protein</fullName>
    </recommendedName>
</protein>
<accession>A0A9P1IZI1</accession>
<feature type="compositionally biased region" description="Acidic residues" evidence="12">
    <location>
        <begin position="436"/>
        <end position="447"/>
    </location>
</feature>
<evidence type="ECO:0000256" key="10">
    <source>
        <dbReference type="ARBA" id="ARBA00023180"/>
    </source>
</evidence>
<sequence length="447" mass="51025">MILLLFLLFNLTFANYYYDNKGPEQVKATKGQFFVHQLHSAYFFKASAKVKWEATLNNKPALPSWLRLLPSRHPEIAYLIGTPVTNVTQVTIHVIAKRIDNFDIQQKILMISIADNPKYNIQPKYMVELQLDDLDVETFLSNRDKQINQLETAIRSTFSGAGINPIIVNVTPKNNIPKDKEHLFKNEIGTTVHIGTQRQLYPMSLELVNQMELGRGNCGEPNKVKMNKHFRYFKVNWCQIRLINLNDVEGQQVKQFAPKIESHSKDEKTSKEEGPEVPPQEIYGYNGYNFYNSVILFPAIGIICVILLLVLSMIFFGTREGQNWRDYKTSRNTMEEYISVRESQKHLRELSVQRQLISMSNDNSAPTGIHSFLQPRSRAPSTIARFSKSASRLNDREDTVELLPSADHVPVGKQTVAEAAKQCGSSLHLYRNPLDSESDDNSSDSDN</sequence>
<evidence type="ECO:0000256" key="6">
    <source>
        <dbReference type="ARBA" id="ARBA00022490"/>
    </source>
</evidence>
<name>A0A9P1IZI1_9PELO</name>
<evidence type="ECO:0000256" key="1">
    <source>
        <dbReference type="ARBA" id="ARBA00002860"/>
    </source>
</evidence>
<evidence type="ECO:0000256" key="11">
    <source>
        <dbReference type="ARBA" id="ARBA00023212"/>
    </source>
</evidence>
<dbReference type="Pfam" id="PF05510">
    <property type="entry name" value="Sarcoglycan_2"/>
    <property type="match status" value="1"/>
</dbReference>
<keyword evidence="5" id="KW-1003">Cell membrane</keyword>
<comment type="subcellular location">
    <subcellularLocation>
        <location evidence="3">Cell membrane</location>
        <location evidence="3">Sarcolemma</location>
        <topology evidence="3">Single-pass membrane protein</topology>
    </subcellularLocation>
    <subcellularLocation>
        <location evidence="2">Cytoplasm</location>
        <location evidence="2">Cytoskeleton</location>
    </subcellularLocation>
</comment>
<dbReference type="GO" id="GO:0016012">
    <property type="term" value="C:sarcoglycan complex"/>
    <property type="evidence" value="ECO:0007669"/>
    <property type="project" value="InterPro"/>
</dbReference>
<dbReference type="InterPro" id="IPR006644">
    <property type="entry name" value="Cadg"/>
</dbReference>
<evidence type="ECO:0000256" key="3">
    <source>
        <dbReference type="ARBA" id="ARBA00004513"/>
    </source>
</evidence>
<dbReference type="SUPFAM" id="SSF49313">
    <property type="entry name" value="Cadherin-like"/>
    <property type="match status" value="1"/>
</dbReference>